<dbReference type="GO" id="GO:0005524">
    <property type="term" value="F:ATP binding"/>
    <property type="evidence" value="ECO:0007669"/>
    <property type="project" value="UniProtKB-UniRule"/>
</dbReference>
<evidence type="ECO:0000259" key="12">
    <source>
        <dbReference type="PROSITE" id="PS50975"/>
    </source>
</evidence>
<dbReference type="InterPro" id="IPR054350">
    <property type="entry name" value="PurT/PurK_preATP-grasp"/>
</dbReference>
<evidence type="ECO:0000256" key="1">
    <source>
        <dbReference type="ARBA" id="ARBA00001244"/>
    </source>
</evidence>
<dbReference type="AlphaFoldDB" id="A0AAN7YAJ9"/>
<name>A0AAN7YAJ9_9EURO</name>
<dbReference type="PANTHER" id="PTHR11609:SF5">
    <property type="entry name" value="PHOSPHORIBOSYLAMINOIMIDAZOLE CARBOXYLASE"/>
    <property type="match status" value="1"/>
</dbReference>
<dbReference type="SMART" id="SM01001">
    <property type="entry name" value="AIRC"/>
    <property type="match status" value="1"/>
</dbReference>
<dbReference type="InterPro" id="IPR011054">
    <property type="entry name" value="Rudment_hybrid_motif"/>
</dbReference>
<comment type="catalytic activity">
    <reaction evidence="1 11">
        <text>5-amino-1-(5-phospho-D-ribosyl)imidazole-4-carboxylate + H(+) = 5-amino-1-(5-phospho-beta-D-ribosyl)imidazole + CO2</text>
        <dbReference type="Rhea" id="RHEA:10792"/>
        <dbReference type="ChEBI" id="CHEBI:15378"/>
        <dbReference type="ChEBI" id="CHEBI:16526"/>
        <dbReference type="ChEBI" id="CHEBI:77657"/>
        <dbReference type="ChEBI" id="CHEBI:137981"/>
        <dbReference type="EC" id="4.1.1.21"/>
    </reaction>
</comment>
<feature type="domain" description="ATP-grasp" evidence="12">
    <location>
        <begin position="119"/>
        <end position="317"/>
    </location>
</feature>
<proteinExistence type="inferred from homology"/>
<dbReference type="InterPro" id="IPR016301">
    <property type="entry name" value="Ade2_fungi/plant"/>
</dbReference>
<evidence type="ECO:0000256" key="2">
    <source>
        <dbReference type="ARBA" id="ARBA00004747"/>
    </source>
</evidence>
<dbReference type="SUPFAM" id="SSF52440">
    <property type="entry name" value="PreATP-grasp domain"/>
    <property type="match status" value="1"/>
</dbReference>
<dbReference type="SUPFAM" id="SSF56059">
    <property type="entry name" value="Glutathione synthetase ATP-binding domain-like"/>
    <property type="match status" value="1"/>
</dbReference>
<accession>A0AAN7YAJ9</accession>
<dbReference type="Pfam" id="PF02222">
    <property type="entry name" value="ATP-grasp"/>
    <property type="match status" value="1"/>
</dbReference>
<dbReference type="InterPro" id="IPR040686">
    <property type="entry name" value="PurK_C"/>
</dbReference>
<dbReference type="GO" id="GO:0046872">
    <property type="term" value="F:metal ion binding"/>
    <property type="evidence" value="ECO:0007669"/>
    <property type="project" value="InterPro"/>
</dbReference>
<dbReference type="InterPro" id="IPR033747">
    <property type="entry name" value="PurE_ClassI"/>
</dbReference>
<reference evidence="13 14" key="1">
    <citation type="submission" date="2023-08" db="EMBL/GenBank/DDBJ databases">
        <title>Black Yeasts Isolated from many extreme environments.</title>
        <authorList>
            <person name="Coleine C."/>
            <person name="Stajich J.E."/>
            <person name="Selbmann L."/>
        </authorList>
    </citation>
    <scope>NUCLEOTIDE SEQUENCE [LARGE SCALE GENOMIC DNA]</scope>
    <source>
        <strain evidence="13 14">CCFEE 5910</strain>
    </source>
</reference>
<evidence type="ECO:0000256" key="11">
    <source>
        <dbReference type="PIRNR" id="PIRNR001340"/>
    </source>
</evidence>
<dbReference type="GO" id="GO:0004638">
    <property type="term" value="F:phosphoribosylaminoimidazole carboxylase activity"/>
    <property type="evidence" value="ECO:0007669"/>
    <property type="project" value="UniProtKB-UniRule"/>
</dbReference>
<keyword evidence="7 11" id="KW-0658">Purine biosynthesis</keyword>
<dbReference type="SUPFAM" id="SSF52255">
    <property type="entry name" value="N5-CAIR mutase (phosphoribosylaminoimidazole carboxylase, PurE)"/>
    <property type="match status" value="1"/>
</dbReference>
<dbReference type="Proteomes" id="UP001309876">
    <property type="component" value="Unassembled WGS sequence"/>
</dbReference>
<dbReference type="InterPro" id="IPR011761">
    <property type="entry name" value="ATP-grasp"/>
</dbReference>
<keyword evidence="14" id="KW-1185">Reference proteome</keyword>
<dbReference type="HAMAP" id="MF_01929">
    <property type="entry name" value="PurE_classI"/>
    <property type="match status" value="1"/>
</dbReference>
<evidence type="ECO:0000256" key="3">
    <source>
        <dbReference type="ARBA" id="ARBA00006114"/>
    </source>
</evidence>
<dbReference type="SUPFAM" id="SSF51246">
    <property type="entry name" value="Rudiment single hybrid motif"/>
    <property type="match status" value="1"/>
</dbReference>
<evidence type="ECO:0000256" key="6">
    <source>
        <dbReference type="ARBA" id="ARBA00022741"/>
    </source>
</evidence>
<dbReference type="InterPro" id="IPR000031">
    <property type="entry name" value="PurE_dom"/>
</dbReference>
<dbReference type="NCBIfam" id="TIGR01161">
    <property type="entry name" value="purK"/>
    <property type="match status" value="1"/>
</dbReference>
<dbReference type="InterPro" id="IPR016185">
    <property type="entry name" value="PreATP-grasp_dom_sf"/>
</dbReference>
<evidence type="ECO:0000313" key="13">
    <source>
        <dbReference type="EMBL" id="KAK5085321.1"/>
    </source>
</evidence>
<keyword evidence="8 11" id="KW-0210">Decarboxylase</keyword>
<keyword evidence="6 11" id="KW-0547">Nucleotide-binding</keyword>
<dbReference type="NCBIfam" id="TIGR01162">
    <property type="entry name" value="purE"/>
    <property type="match status" value="1"/>
</dbReference>
<dbReference type="Gene3D" id="3.30.1490.20">
    <property type="entry name" value="ATP-grasp fold, A domain"/>
    <property type="match status" value="1"/>
</dbReference>
<dbReference type="PROSITE" id="PS50975">
    <property type="entry name" value="ATP_GRASP"/>
    <property type="match status" value="1"/>
</dbReference>
<evidence type="ECO:0000256" key="4">
    <source>
        <dbReference type="ARBA" id="ARBA00012329"/>
    </source>
</evidence>
<dbReference type="GO" id="GO:0006189">
    <property type="term" value="P:'de novo' IMP biosynthetic process"/>
    <property type="evidence" value="ECO:0007669"/>
    <property type="project" value="UniProtKB-UniRule"/>
</dbReference>
<keyword evidence="9 11" id="KW-0067">ATP-binding</keyword>
<evidence type="ECO:0000256" key="5">
    <source>
        <dbReference type="ARBA" id="ARBA00021059"/>
    </source>
</evidence>
<organism evidence="13 14">
    <name type="scientific">Lithohypha guttulata</name>
    <dbReference type="NCBI Taxonomy" id="1690604"/>
    <lineage>
        <taxon>Eukaryota</taxon>
        <taxon>Fungi</taxon>
        <taxon>Dikarya</taxon>
        <taxon>Ascomycota</taxon>
        <taxon>Pezizomycotina</taxon>
        <taxon>Eurotiomycetes</taxon>
        <taxon>Chaetothyriomycetidae</taxon>
        <taxon>Chaetothyriales</taxon>
        <taxon>Trichomeriaceae</taxon>
        <taxon>Lithohypha</taxon>
    </lineage>
</organism>
<sequence>MDSHTVGVLGGGQLGRMLVEAAHRLNIKVAILDSENAPAKQINQIAAAAHITGSFANAEDVRHFAAKADVLTYEIEHVDTQVLEALDSESPFVEDSQSWRRIQPSWRTIRQIQDKFVQKQHFAENGIPTADSKGVGTTSPQGLKEIGLELGGLPIMLKARTQAYDGRGNYPIMNLSDIEPALRALADRPLYAERWASFKKELAVMVVKTKQEANVDTYEQITLPFPVTETIHTDSICKLTFTPPRGVPIKIQRQAQDLARKAVASFEGTGVFGVELFLLEDDSIIVNEIAPRPHNSGHYTIEACHMSQYEAHLRAILPGLADTIEPGATDLAVNAAVMLNILGGPEPNSHLLVAKAALKVPGAKIHLYGKGDGRPGRKMGHITIVGKSMSEVERKIHPLIITADSVRAHKHSERTSDEAIQATADELLKLNPAPPEKPLLAIVMGSDTDLATLRPGLELLDKMPIPYLVTITSAHRTPQHMLNFGKAAASRGFKAIVAAAGGAAHLPGMMASETTVPVIGCPVKASSMDGLDSLFAIVQMPRGIPVATVGIANSTNAILLAARIIGTSEPKVQEWLAAHLQQMDDENMAKAARLESEGWQTYKKLDQAMPLSFK</sequence>
<evidence type="ECO:0000256" key="9">
    <source>
        <dbReference type="ARBA" id="ARBA00022840"/>
    </source>
</evidence>
<dbReference type="Gene3D" id="3.30.470.20">
    <property type="entry name" value="ATP-grasp fold, B domain"/>
    <property type="match status" value="1"/>
</dbReference>
<comment type="similarity">
    <text evidence="3 11">In the C-terminal section; belongs to the AIR carboxylase family. Class I subfamily.</text>
</comment>
<dbReference type="Pfam" id="PF00731">
    <property type="entry name" value="AIRC"/>
    <property type="match status" value="1"/>
</dbReference>
<comment type="caution">
    <text evidence="13">The sequence shown here is derived from an EMBL/GenBank/DDBJ whole genome shotgun (WGS) entry which is preliminary data.</text>
</comment>
<dbReference type="Gene3D" id="3.40.50.1970">
    <property type="match status" value="1"/>
</dbReference>
<dbReference type="FunFam" id="3.30.470.20:FF:000037">
    <property type="entry name" value="Phosphoribosylaminoimidazole carboxylase, chloroplastic"/>
    <property type="match status" value="1"/>
</dbReference>
<evidence type="ECO:0000256" key="8">
    <source>
        <dbReference type="ARBA" id="ARBA00022793"/>
    </source>
</evidence>
<dbReference type="EC" id="4.1.1.21" evidence="4 11"/>
<dbReference type="InterPro" id="IPR003135">
    <property type="entry name" value="ATP-grasp_carboxylate-amine"/>
</dbReference>
<evidence type="ECO:0000313" key="14">
    <source>
        <dbReference type="Proteomes" id="UP001309876"/>
    </source>
</evidence>
<comment type="pathway">
    <text evidence="2 11">Purine metabolism; IMP biosynthesis via de novo pathway; 5-amino-1-(5-phospho-D-ribosyl)imidazole-4-carboxylate from 5-amino-1-(5-phospho-D-ribosyl)imidazole (carboxylase route): step 1/1.</text>
</comment>
<dbReference type="EMBL" id="JAVRRJ010000004">
    <property type="protein sequence ID" value="KAK5085321.1"/>
    <property type="molecule type" value="Genomic_DNA"/>
</dbReference>
<dbReference type="PIRSF" id="PIRSF001340">
    <property type="entry name" value="AIR_carboxylase"/>
    <property type="match status" value="1"/>
</dbReference>
<gene>
    <name evidence="13" type="ORF">LTR05_004605</name>
</gene>
<protein>
    <recommendedName>
        <fullName evidence="5 11">Phosphoribosylaminoimidazole carboxylase</fullName>
        <ecNumber evidence="4 11">4.1.1.21</ecNumber>
    </recommendedName>
</protein>
<dbReference type="HAMAP" id="MF_01928">
    <property type="entry name" value="PurK"/>
    <property type="match status" value="1"/>
</dbReference>
<dbReference type="InterPro" id="IPR005875">
    <property type="entry name" value="PurK"/>
</dbReference>
<dbReference type="Gene3D" id="3.40.50.20">
    <property type="match status" value="1"/>
</dbReference>
<dbReference type="InterPro" id="IPR013815">
    <property type="entry name" value="ATP_grasp_subdomain_1"/>
</dbReference>
<dbReference type="Pfam" id="PF17769">
    <property type="entry name" value="PurK_C"/>
    <property type="match status" value="1"/>
</dbReference>
<dbReference type="PANTHER" id="PTHR11609">
    <property type="entry name" value="PURINE BIOSYNTHESIS PROTEIN 6/7, PUR6/7"/>
    <property type="match status" value="1"/>
</dbReference>
<evidence type="ECO:0000256" key="10">
    <source>
        <dbReference type="ARBA" id="ARBA00023239"/>
    </source>
</evidence>
<keyword evidence="10 11" id="KW-0456">Lyase</keyword>
<dbReference type="Pfam" id="PF22660">
    <property type="entry name" value="RS_preATP-grasp-like"/>
    <property type="match status" value="1"/>
</dbReference>
<evidence type="ECO:0000256" key="7">
    <source>
        <dbReference type="ARBA" id="ARBA00022755"/>
    </source>
</evidence>